<feature type="modified residue" description="4-aspartylphosphate" evidence="7">
    <location>
        <position position="54"/>
    </location>
</feature>
<dbReference type="InterPro" id="IPR039420">
    <property type="entry name" value="WalR-like"/>
</dbReference>
<keyword evidence="2" id="KW-0902">Two-component regulatory system</keyword>
<feature type="domain" description="OmpR/PhoB-type" evidence="10">
    <location>
        <begin position="135"/>
        <end position="233"/>
    </location>
</feature>
<dbReference type="Pfam" id="PF00072">
    <property type="entry name" value="Response_reg"/>
    <property type="match status" value="1"/>
</dbReference>
<dbReference type="SMART" id="SM00448">
    <property type="entry name" value="REC"/>
    <property type="match status" value="1"/>
</dbReference>
<feature type="DNA-binding region" description="OmpR/PhoB-type" evidence="8">
    <location>
        <begin position="135"/>
        <end position="233"/>
    </location>
</feature>
<dbReference type="PROSITE" id="PS50110">
    <property type="entry name" value="RESPONSE_REGULATORY"/>
    <property type="match status" value="1"/>
</dbReference>
<dbReference type="PANTHER" id="PTHR48111">
    <property type="entry name" value="REGULATOR OF RPOS"/>
    <property type="match status" value="1"/>
</dbReference>
<accession>A0A143YLX0</accession>
<dbReference type="GO" id="GO:0000976">
    <property type="term" value="F:transcription cis-regulatory region binding"/>
    <property type="evidence" value="ECO:0007669"/>
    <property type="project" value="TreeGrafter"/>
</dbReference>
<keyword evidence="4 8" id="KW-0238">DNA-binding</keyword>
<dbReference type="RefSeq" id="WP_087033093.1">
    <property type="nucleotide sequence ID" value="NZ_FJNE01000004.1"/>
</dbReference>
<proteinExistence type="predicted"/>
<evidence type="ECO:0000313" key="12">
    <source>
        <dbReference type="Proteomes" id="UP000242754"/>
    </source>
</evidence>
<name>A0A143YLX0_9LACT</name>
<keyword evidence="1 7" id="KW-0597">Phosphoprotein</keyword>
<reference evidence="11 12" key="1">
    <citation type="submission" date="2016-02" db="EMBL/GenBank/DDBJ databases">
        <authorList>
            <person name="Wen L."/>
            <person name="He K."/>
            <person name="Yang H."/>
        </authorList>
    </citation>
    <scope>NUCLEOTIDE SEQUENCE [LARGE SCALE GENOMIC DNA]</scope>
    <source>
        <strain evidence="11">Trichococcus palustris</strain>
    </source>
</reference>
<evidence type="ECO:0000256" key="2">
    <source>
        <dbReference type="ARBA" id="ARBA00023012"/>
    </source>
</evidence>
<dbReference type="EMBL" id="FJNE01000004">
    <property type="protein sequence ID" value="CZQ92565.1"/>
    <property type="molecule type" value="Genomic_DNA"/>
</dbReference>
<sequence>MSNQKILVVDDDIAIRRLIWKSLQSTGILIYQSDSIEKTLDIMTRVTFDMFLLDISLEYENDGYHLAQLIREQQPLTPIIFISGKKSESDIISGLETGADYYITKPFSPNILRAQIIGTLERMKTIQSQKTNKNDRVIEIGDFKFDKNLYQLEKKGQLIPLSSKEVQLMLFFMENPNQVFSKEQIYANVWNDGEMDNNLIMVYISYLRNKIEDESKKPRYLKTVWGIGYTFSPDGQ</sequence>
<dbReference type="InterPro" id="IPR001867">
    <property type="entry name" value="OmpR/PhoB-type_DNA-bd"/>
</dbReference>
<dbReference type="Proteomes" id="UP000242754">
    <property type="component" value="Unassembled WGS sequence"/>
</dbReference>
<dbReference type="Pfam" id="PF00486">
    <property type="entry name" value="Trans_reg_C"/>
    <property type="match status" value="1"/>
</dbReference>
<dbReference type="CDD" id="cd00383">
    <property type="entry name" value="trans_reg_C"/>
    <property type="match status" value="1"/>
</dbReference>
<dbReference type="GO" id="GO:0005829">
    <property type="term" value="C:cytosol"/>
    <property type="evidence" value="ECO:0007669"/>
    <property type="project" value="TreeGrafter"/>
</dbReference>
<dbReference type="Gene3D" id="1.10.10.10">
    <property type="entry name" value="Winged helix-like DNA-binding domain superfamily/Winged helix DNA-binding domain"/>
    <property type="match status" value="1"/>
</dbReference>
<dbReference type="GO" id="GO:0032993">
    <property type="term" value="C:protein-DNA complex"/>
    <property type="evidence" value="ECO:0007669"/>
    <property type="project" value="TreeGrafter"/>
</dbReference>
<evidence type="ECO:0000313" key="11">
    <source>
        <dbReference type="EMBL" id="CZQ92565.1"/>
    </source>
</evidence>
<keyword evidence="5" id="KW-0010">Activator</keyword>
<evidence type="ECO:0000256" key="3">
    <source>
        <dbReference type="ARBA" id="ARBA00023015"/>
    </source>
</evidence>
<feature type="domain" description="Response regulatory" evidence="9">
    <location>
        <begin position="5"/>
        <end position="120"/>
    </location>
</feature>
<protein>
    <submittedName>
        <fullName evidence="11">Transcriptional regulatory protein c terminal</fullName>
    </submittedName>
</protein>
<gene>
    <name evidence="11" type="ORF">Tpal_1510</name>
</gene>
<evidence type="ECO:0000256" key="1">
    <source>
        <dbReference type="ARBA" id="ARBA00022553"/>
    </source>
</evidence>
<evidence type="ECO:0000256" key="7">
    <source>
        <dbReference type="PROSITE-ProRule" id="PRU00169"/>
    </source>
</evidence>
<dbReference type="Gene3D" id="6.10.250.690">
    <property type="match status" value="1"/>
</dbReference>
<dbReference type="PANTHER" id="PTHR48111:SF52">
    <property type="entry name" value="TRANSCRIPTIONAL REGULATORY PROTEIN YVRH"/>
    <property type="match status" value="1"/>
</dbReference>
<dbReference type="Gene3D" id="3.40.50.2300">
    <property type="match status" value="1"/>
</dbReference>
<dbReference type="InterPro" id="IPR001789">
    <property type="entry name" value="Sig_transdc_resp-reg_receiver"/>
</dbReference>
<dbReference type="GO" id="GO:0000156">
    <property type="term" value="F:phosphorelay response regulator activity"/>
    <property type="evidence" value="ECO:0007669"/>
    <property type="project" value="TreeGrafter"/>
</dbReference>
<keyword evidence="6" id="KW-0804">Transcription</keyword>
<dbReference type="STRING" id="140314.SAMN04488076_11616"/>
<evidence type="ECO:0000259" key="9">
    <source>
        <dbReference type="PROSITE" id="PS50110"/>
    </source>
</evidence>
<organism evidence="11 12">
    <name type="scientific">Trichococcus palustris</name>
    <dbReference type="NCBI Taxonomy" id="140314"/>
    <lineage>
        <taxon>Bacteria</taxon>
        <taxon>Bacillati</taxon>
        <taxon>Bacillota</taxon>
        <taxon>Bacilli</taxon>
        <taxon>Lactobacillales</taxon>
        <taxon>Carnobacteriaceae</taxon>
        <taxon>Trichococcus</taxon>
    </lineage>
</organism>
<dbReference type="GO" id="GO:0006355">
    <property type="term" value="P:regulation of DNA-templated transcription"/>
    <property type="evidence" value="ECO:0007669"/>
    <property type="project" value="InterPro"/>
</dbReference>
<keyword evidence="3" id="KW-0805">Transcription regulation</keyword>
<evidence type="ECO:0000256" key="6">
    <source>
        <dbReference type="ARBA" id="ARBA00023163"/>
    </source>
</evidence>
<dbReference type="AlphaFoldDB" id="A0A143YLX0"/>
<dbReference type="InterPro" id="IPR036388">
    <property type="entry name" value="WH-like_DNA-bd_sf"/>
</dbReference>
<evidence type="ECO:0000256" key="5">
    <source>
        <dbReference type="ARBA" id="ARBA00023159"/>
    </source>
</evidence>
<dbReference type="OrthoDB" id="9790442at2"/>
<dbReference type="CDD" id="cd17574">
    <property type="entry name" value="REC_OmpR"/>
    <property type="match status" value="1"/>
</dbReference>
<dbReference type="PROSITE" id="PS51755">
    <property type="entry name" value="OMPR_PHOB"/>
    <property type="match status" value="1"/>
</dbReference>
<keyword evidence="12" id="KW-1185">Reference proteome</keyword>
<dbReference type="SMART" id="SM00862">
    <property type="entry name" value="Trans_reg_C"/>
    <property type="match status" value="1"/>
</dbReference>
<dbReference type="FunFam" id="1.10.10.10:FF:000018">
    <property type="entry name" value="DNA-binding response regulator ResD"/>
    <property type="match status" value="1"/>
</dbReference>
<evidence type="ECO:0000256" key="4">
    <source>
        <dbReference type="ARBA" id="ARBA00023125"/>
    </source>
</evidence>
<evidence type="ECO:0000256" key="8">
    <source>
        <dbReference type="PROSITE-ProRule" id="PRU01091"/>
    </source>
</evidence>
<evidence type="ECO:0000259" key="10">
    <source>
        <dbReference type="PROSITE" id="PS51755"/>
    </source>
</evidence>
<dbReference type="SUPFAM" id="SSF52172">
    <property type="entry name" value="CheY-like"/>
    <property type="match status" value="1"/>
</dbReference>
<dbReference type="InterPro" id="IPR011006">
    <property type="entry name" value="CheY-like_superfamily"/>
</dbReference>